<feature type="non-terminal residue" evidence="3">
    <location>
        <position position="1"/>
    </location>
</feature>
<organism evidence="3 4">
    <name type="scientific">Klebsormidium nitens</name>
    <name type="common">Green alga</name>
    <name type="synonym">Ulothrix nitens</name>
    <dbReference type="NCBI Taxonomy" id="105231"/>
    <lineage>
        <taxon>Eukaryota</taxon>
        <taxon>Viridiplantae</taxon>
        <taxon>Streptophyta</taxon>
        <taxon>Klebsormidiophyceae</taxon>
        <taxon>Klebsormidiales</taxon>
        <taxon>Klebsormidiaceae</taxon>
        <taxon>Klebsormidium</taxon>
    </lineage>
</organism>
<accession>A0A1Y1ILY2</accession>
<dbReference type="EMBL" id="DF237821">
    <property type="protein sequence ID" value="GAQ91870.1"/>
    <property type="molecule type" value="Genomic_DNA"/>
</dbReference>
<dbReference type="Proteomes" id="UP000054558">
    <property type="component" value="Unassembled WGS sequence"/>
</dbReference>
<name>A0A1Y1ILY2_KLENI</name>
<proteinExistence type="predicted"/>
<evidence type="ECO:0000313" key="3">
    <source>
        <dbReference type="EMBL" id="GAQ91870.1"/>
    </source>
</evidence>
<sequence>PARSAHALPQPGPDQYQALPKAGLQQCAHLHPLPVVAVGAVNAPSTTTRAIGDATGALHQFSANVLAPRRASRSPPTPLPSLGLGGGARERVFHLESTMEVELSAANAPARAQFATRTRAWQLECTEKKWRSSETQRLKGVHGNMPLNFLPCDATSTARLRGGKDLEYDPFQVLADQAMQGQLQQAQATAAQAQQQAAAAAATQAQAVAAAAGRVKASPPSKWENEWPMIEERLKPAQSTKLVAGKRKASGSGSGMTSKARLSAVPFRTSSTLTTWRTACATTAGSHPIMQQTVLRSLSIAATMERKRRRVERIFRNARQCRTVV</sequence>
<reference evidence="3 4" key="1">
    <citation type="journal article" date="2014" name="Nat. Commun.">
        <title>Klebsormidium flaccidum genome reveals primary factors for plant terrestrial adaptation.</title>
        <authorList>
            <person name="Hori K."/>
            <person name="Maruyama F."/>
            <person name="Fujisawa T."/>
            <person name="Togashi T."/>
            <person name="Yamamoto N."/>
            <person name="Seo M."/>
            <person name="Sato S."/>
            <person name="Yamada T."/>
            <person name="Mori H."/>
            <person name="Tajima N."/>
            <person name="Moriyama T."/>
            <person name="Ikeuchi M."/>
            <person name="Watanabe M."/>
            <person name="Wada H."/>
            <person name="Kobayashi K."/>
            <person name="Saito M."/>
            <person name="Masuda T."/>
            <person name="Sasaki-Sekimoto Y."/>
            <person name="Mashiguchi K."/>
            <person name="Awai K."/>
            <person name="Shimojima M."/>
            <person name="Masuda S."/>
            <person name="Iwai M."/>
            <person name="Nobusawa T."/>
            <person name="Narise T."/>
            <person name="Kondo S."/>
            <person name="Saito H."/>
            <person name="Sato R."/>
            <person name="Murakawa M."/>
            <person name="Ihara Y."/>
            <person name="Oshima-Yamada Y."/>
            <person name="Ohtaka K."/>
            <person name="Satoh M."/>
            <person name="Sonobe K."/>
            <person name="Ishii M."/>
            <person name="Ohtani R."/>
            <person name="Kanamori-Sato M."/>
            <person name="Honoki R."/>
            <person name="Miyazaki D."/>
            <person name="Mochizuki H."/>
            <person name="Umetsu J."/>
            <person name="Higashi K."/>
            <person name="Shibata D."/>
            <person name="Kamiya Y."/>
            <person name="Sato N."/>
            <person name="Nakamura Y."/>
            <person name="Tabata S."/>
            <person name="Ida S."/>
            <person name="Kurokawa K."/>
            <person name="Ohta H."/>
        </authorList>
    </citation>
    <scope>NUCLEOTIDE SEQUENCE [LARGE SCALE GENOMIC DNA]</scope>
    <source>
        <strain evidence="3 4">NIES-2285</strain>
    </source>
</reference>
<dbReference type="OMA" id="SKWENEW"/>
<evidence type="ECO:0000256" key="1">
    <source>
        <dbReference type="SAM" id="Coils"/>
    </source>
</evidence>
<gene>
    <name evidence="3" type="ORF">KFL_008720050</name>
</gene>
<feature type="coiled-coil region" evidence="1">
    <location>
        <begin position="176"/>
        <end position="203"/>
    </location>
</feature>
<feature type="region of interest" description="Disordered" evidence="2">
    <location>
        <begin position="239"/>
        <end position="263"/>
    </location>
</feature>
<evidence type="ECO:0000313" key="4">
    <source>
        <dbReference type="Proteomes" id="UP000054558"/>
    </source>
</evidence>
<keyword evidence="4" id="KW-1185">Reference proteome</keyword>
<keyword evidence="1" id="KW-0175">Coiled coil</keyword>
<dbReference type="AlphaFoldDB" id="A0A1Y1ILY2"/>
<protein>
    <submittedName>
        <fullName evidence="3">Uncharacterized protein</fullName>
    </submittedName>
</protein>
<evidence type="ECO:0000256" key="2">
    <source>
        <dbReference type="SAM" id="MobiDB-lite"/>
    </source>
</evidence>